<feature type="transmembrane region" description="Helical" evidence="3">
    <location>
        <begin position="166"/>
        <end position="188"/>
    </location>
</feature>
<feature type="transmembrane region" description="Helical" evidence="3">
    <location>
        <begin position="34"/>
        <end position="54"/>
    </location>
</feature>
<dbReference type="Gene3D" id="1.10.287.130">
    <property type="match status" value="1"/>
</dbReference>
<dbReference type="PANTHER" id="PTHR40448:SF1">
    <property type="entry name" value="TWO-COMPONENT SENSOR HISTIDINE KINASE"/>
    <property type="match status" value="1"/>
</dbReference>
<evidence type="ECO:0000313" key="6">
    <source>
        <dbReference type="Proteomes" id="UP000609849"/>
    </source>
</evidence>
<feature type="transmembrane region" description="Helical" evidence="3">
    <location>
        <begin position="194"/>
        <end position="216"/>
    </location>
</feature>
<evidence type="ECO:0000256" key="2">
    <source>
        <dbReference type="ARBA" id="ARBA00023012"/>
    </source>
</evidence>
<comment type="caution">
    <text evidence="5">The sequence shown here is derived from an EMBL/GenBank/DDBJ whole genome shotgun (WGS) entry which is preliminary data.</text>
</comment>
<evidence type="ECO:0000256" key="3">
    <source>
        <dbReference type="SAM" id="Phobius"/>
    </source>
</evidence>
<keyword evidence="3" id="KW-0812">Transmembrane</keyword>
<dbReference type="InterPro" id="IPR036890">
    <property type="entry name" value="HATPase_C_sf"/>
</dbReference>
<keyword evidence="3" id="KW-1133">Transmembrane helix</keyword>
<keyword evidence="1" id="KW-0418">Kinase</keyword>
<proteinExistence type="predicted"/>
<dbReference type="Proteomes" id="UP000609849">
    <property type="component" value="Unassembled WGS sequence"/>
</dbReference>
<feature type="transmembrane region" description="Helical" evidence="3">
    <location>
        <begin position="96"/>
        <end position="121"/>
    </location>
</feature>
<dbReference type="RefSeq" id="WP_153924551.1">
    <property type="nucleotide sequence ID" value="NZ_JACRWE010000004.1"/>
</dbReference>
<evidence type="ECO:0000256" key="1">
    <source>
        <dbReference type="ARBA" id="ARBA00022777"/>
    </source>
</evidence>
<feature type="domain" description="Histidine kinase" evidence="4">
    <location>
        <begin position="251"/>
        <end position="435"/>
    </location>
</feature>
<dbReference type="PANTHER" id="PTHR40448">
    <property type="entry name" value="TWO-COMPONENT SENSOR HISTIDINE KINASE"/>
    <property type="match status" value="1"/>
</dbReference>
<gene>
    <name evidence="5" type="ORF">H8923_10330</name>
</gene>
<feature type="transmembrane region" description="Helical" evidence="3">
    <location>
        <begin position="133"/>
        <end position="154"/>
    </location>
</feature>
<protein>
    <submittedName>
        <fullName evidence="5">GHKL domain-containing protein</fullName>
    </submittedName>
</protein>
<dbReference type="Pfam" id="PF14501">
    <property type="entry name" value="HATPase_c_5"/>
    <property type="match status" value="1"/>
</dbReference>
<evidence type="ECO:0000313" key="5">
    <source>
        <dbReference type="EMBL" id="MBC5997159.1"/>
    </source>
</evidence>
<feature type="transmembrane region" description="Helical" evidence="3">
    <location>
        <begin position="66"/>
        <end position="84"/>
    </location>
</feature>
<keyword evidence="1" id="KW-0808">Transferase</keyword>
<dbReference type="InterPro" id="IPR032834">
    <property type="entry name" value="NatK-like_C"/>
</dbReference>
<dbReference type="EMBL" id="JACRWE010000004">
    <property type="protein sequence ID" value="MBC5997159.1"/>
    <property type="molecule type" value="Genomic_DNA"/>
</dbReference>
<accession>A0ABR7JQH9</accession>
<dbReference type="PROSITE" id="PS50109">
    <property type="entry name" value="HIS_KIN"/>
    <property type="match status" value="1"/>
</dbReference>
<name>A0ABR7JQH9_9FIRM</name>
<keyword evidence="6" id="KW-1185">Reference proteome</keyword>
<keyword evidence="2" id="KW-0902">Two-component regulatory system</keyword>
<dbReference type="InterPro" id="IPR005467">
    <property type="entry name" value="His_kinase_dom"/>
</dbReference>
<dbReference type="CDD" id="cd16935">
    <property type="entry name" value="HATPase_AgrC-ComD-like"/>
    <property type="match status" value="1"/>
</dbReference>
<reference evidence="5 6" key="1">
    <citation type="submission" date="2020-08" db="EMBL/GenBank/DDBJ databases">
        <authorList>
            <person name="Liu C."/>
            <person name="Sun Q."/>
        </authorList>
    </citation>
    <scope>NUCLEOTIDE SEQUENCE [LARGE SCALE GENOMIC DNA]</scope>
    <source>
        <strain evidence="5 6">NSJ-18</strain>
    </source>
</reference>
<organism evidence="5 6">
    <name type="scientific">Romboutsia faecis</name>
    <dbReference type="NCBI Taxonomy" id="2764597"/>
    <lineage>
        <taxon>Bacteria</taxon>
        <taxon>Bacillati</taxon>
        <taxon>Bacillota</taxon>
        <taxon>Clostridia</taxon>
        <taxon>Peptostreptococcales</taxon>
        <taxon>Peptostreptococcaceae</taxon>
        <taxon>Romboutsia</taxon>
    </lineage>
</organism>
<keyword evidence="3" id="KW-0472">Membrane</keyword>
<evidence type="ECO:0000259" key="4">
    <source>
        <dbReference type="PROSITE" id="PS50109"/>
    </source>
</evidence>
<sequence>MINLCSVERINDFISSFILIYIFNKLMPPKNDKYSKVCSIVTIIFYTSISSTRMIKMIYEVDVNKILIFILSYNILVLMYPLLFRRGRTCEKVFFSVFYIVIMSTGYFTVNTLLSALFNLTLGEMMTSVGYKIYIATILNKLVQYLLVLTFFNNIDFLRYIEDKTLYVRVIILICNHILLFLIERYLVLNEISIGMYTIIIVFIFCIIEIFSVYTLNMLYKESEAKFILEMNLKRKIHDEEIIDMYKEIIGWKHDLRNHINMVVGLLEVGASEDAISYIKEINSNINKLDGNIYTDNIAVNSILSSKMKIVKEKGIRINLDIDLSSEIKISNLDICIILGNLLDNSIEACDLIDKYKYIDLKMISENNRLIIKISNSTNGYVNEVNGRFLTTKHSPMNGIGLTQIDSVIKKHNGYINRKHENSIFTTYIMIQYKI</sequence>
<dbReference type="SUPFAM" id="SSF55874">
    <property type="entry name" value="ATPase domain of HSP90 chaperone/DNA topoisomerase II/histidine kinase"/>
    <property type="match status" value="1"/>
</dbReference>
<dbReference type="Gene3D" id="3.30.565.10">
    <property type="entry name" value="Histidine kinase-like ATPase, C-terminal domain"/>
    <property type="match status" value="1"/>
</dbReference>